<keyword evidence="5 7" id="KW-0472">Membrane</keyword>
<feature type="transmembrane region" description="Helical" evidence="7">
    <location>
        <begin position="514"/>
        <end position="534"/>
    </location>
</feature>
<feature type="transmembrane region" description="Helical" evidence="7">
    <location>
        <begin position="213"/>
        <end position="232"/>
    </location>
</feature>
<dbReference type="AlphaFoldDB" id="A0AAD3D0W9"/>
<name>A0AAD3D0W9_9STRA</name>
<evidence type="ECO:0000256" key="7">
    <source>
        <dbReference type="SAM" id="Phobius"/>
    </source>
</evidence>
<evidence type="ECO:0000256" key="1">
    <source>
        <dbReference type="ARBA" id="ARBA00004141"/>
    </source>
</evidence>
<evidence type="ECO:0000256" key="4">
    <source>
        <dbReference type="ARBA" id="ARBA00022989"/>
    </source>
</evidence>
<evidence type="ECO:0000256" key="5">
    <source>
        <dbReference type="ARBA" id="ARBA00023136"/>
    </source>
</evidence>
<dbReference type="PANTHER" id="PTHR42893:SF9">
    <property type="entry name" value="PROTEIN DETOXIFICATION 46, CHLOROPLASTIC"/>
    <property type="match status" value="1"/>
</dbReference>
<feature type="compositionally biased region" description="Low complexity" evidence="6">
    <location>
        <begin position="12"/>
        <end position="21"/>
    </location>
</feature>
<keyword evidence="9" id="KW-1185">Reference proteome</keyword>
<dbReference type="EMBL" id="BLLK01000047">
    <property type="protein sequence ID" value="GFH54490.1"/>
    <property type="molecule type" value="Genomic_DNA"/>
</dbReference>
<feature type="transmembrane region" description="Helical" evidence="7">
    <location>
        <begin position="315"/>
        <end position="336"/>
    </location>
</feature>
<evidence type="ECO:0000256" key="6">
    <source>
        <dbReference type="SAM" id="MobiDB-lite"/>
    </source>
</evidence>
<comment type="similarity">
    <text evidence="2">Belongs to the multi antimicrobial extrusion (MATE) (TC 2.A.66.1) family.</text>
</comment>
<feature type="transmembrane region" description="Helical" evidence="7">
    <location>
        <begin position="263"/>
        <end position="282"/>
    </location>
</feature>
<feature type="compositionally biased region" description="Basic and acidic residues" evidence="6">
    <location>
        <begin position="1"/>
        <end position="11"/>
    </location>
</feature>
<evidence type="ECO:0000256" key="2">
    <source>
        <dbReference type="ARBA" id="ARBA00010199"/>
    </source>
</evidence>
<feature type="transmembrane region" description="Helical" evidence="7">
    <location>
        <begin position="157"/>
        <end position="184"/>
    </location>
</feature>
<comment type="subcellular location">
    <subcellularLocation>
        <location evidence="1">Membrane</location>
        <topology evidence="1">Multi-pass membrane protein</topology>
    </subcellularLocation>
</comment>
<feature type="transmembrane region" description="Helical" evidence="7">
    <location>
        <begin position="486"/>
        <end position="508"/>
    </location>
</feature>
<accession>A0AAD3D0W9</accession>
<dbReference type="GO" id="GO:0016020">
    <property type="term" value="C:membrane"/>
    <property type="evidence" value="ECO:0007669"/>
    <property type="project" value="UniProtKB-SubCell"/>
</dbReference>
<comment type="caution">
    <text evidence="8">The sequence shown here is derived from an EMBL/GenBank/DDBJ whole genome shotgun (WGS) entry which is preliminary data.</text>
</comment>
<reference evidence="8 9" key="1">
    <citation type="journal article" date="2021" name="Sci. Rep.">
        <title>The genome of the diatom Chaetoceros tenuissimus carries an ancient integrated fragment of an extant virus.</title>
        <authorList>
            <person name="Hongo Y."/>
            <person name="Kimura K."/>
            <person name="Takaki Y."/>
            <person name="Yoshida Y."/>
            <person name="Baba S."/>
            <person name="Kobayashi G."/>
            <person name="Nagasaki K."/>
            <person name="Hano T."/>
            <person name="Tomaru Y."/>
        </authorList>
    </citation>
    <scope>NUCLEOTIDE SEQUENCE [LARGE SCALE GENOMIC DNA]</scope>
    <source>
        <strain evidence="8 9">NIES-3715</strain>
    </source>
</reference>
<evidence type="ECO:0000313" key="9">
    <source>
        <dbReference type="Proteomes" id="UP001054902"/>
    </source>
</evidence>
<feature type="transmembrane region" description="Helical" evidence="7">
    <location>
        <begin position="239"/>
        <end position="257"/>
    </location>
</feature>
<gene>
    <name evidence="8" type="ORF">CTEN210_10966</name>
</gene>
<sequence>MADGEGLKVSDVDQSSISESSSTDEHQQIDYVKVNGANGYHEKDIQEDKNSSNSLGKIASYKELILFISTTIIIWLSEPLLSLVDTTIVGKFASNSKNIIQGVAPETIQLAALGPATMLCDNAFYLTYFLAMATTNQLATASAKNDEKLQVKTTSHALGVASILGLIISAVIFTSGGTLLQYILGSEGAMVNGLDLTKPVINFSWDYTKIRGILAPLTIMGMIAQSVSLATLDTRTPALAVLVASIVNVVGDIFLVAKVGMGLRGAAIATAAAGAASSLVLIRESKRKVDKWQKSDTKEKRPFVSLPDPKSFISLVKLAGPIFFVILGKLVCYSAMTLKASDFGMLSLTTHNIMLRVFFFFCTFGDSFSLAAQSFLPKVLYGNSEVSTTETNEIEEETRQAIVPKENTDVAKTLLKRIFTLASAMALTNSNLARQILKRGGSFFTNDSTILQLLGDPARVFYLMGSVLLHPLIMTMEGSILATRDLGFLVSAYFFTMGTMLSLLKFSTNSFTEVWRALFTFQAIRTITFGARVFQKTRSKKKTRITGNA</sequence>
<organism evidence="8 9">
    <name type="scientific">Chaetoceros tenuissimus</name>
    <dbReference type="NCBI Taxonomy" id="426638"/>
    <lineage>
        <taxon>Eukaryota</taxon>
        <taxon>Sar</taxon>
        <taxon>Stramenopiles</taxon>
        <taxon>Ochrophyta</taxon>
        <taxon>Bacillariophyta</taxon>
        <taxon>Coscinodiscophyceae</taxon>
        <taxon>Chaetocerotophycidae</taxon>
        <taxon>Chaetocerotales</taxon>
        <taxon>Chaetocerotaceae</taxon>
        <taxon>Chaetoceros</taxon>
    </lineage>
</organism>
<proteinExistence type="inferred from homology"/>
<keyword evidence="4 7" id="KW-1133">Transmembrane helix</keyword>
<evidence type="ECO:0000256" key="3">
    <source>
        <dbReference type="ARBA" id="ARBA00022692"/>
    </source>
</evidence>
<feature type="transmembrane region" description="Helical" evidence="7">
    <location>
        <begin position="356"/>
        <end position="376"/>
    </location>
</feature>
<dbReference type="InterPro" id="IPR044644">
    <property type="entry name" value="DinF-like"/>
</dbReference>
<dbReference type="PANTHER" id="PTHR42893">
    <property type="entry name" value="PROTEIN DETOXIFICATION 44, CHLOROPLASTIC-RELATED"/>
    <property type="match status" value="1"/>
</dbReference>
<evidence type="ECO:0000313" key="8">
    <source>
        <dbReference type="EMBL" id="GFH54490.1"/>
    </source>
</evidence>
<evidence type="ECO:0008006" key="10">
    <source>
        <dbReference type="Google" id="ProtNLM"/>
    </source>
</evidence>
<protein>
    <recommendedName>
        <fullName evidence="10">Multidrug and toxic compound extrusion protein</fullName>
    </recommendedName>
</protein>
<dbReference type="Proteomes" id="UP001054902">
    <property type="component" value="Unassembled WGS sequence"/>
</dbReference>
<keyword evidence="3 7" id="KW-0812">Transmembrane</keyword>
<feature type="region of interest" description="Disordered" evidence="6">
    <location>
        <begin position="1"/>
        <end position="28"/>
    </location>
</feature>